<name>A0A1L6ZIW6_BACIA</name>
<reference evidence="1 2" key="1">
    <citation type="submission" date="2016-05" db="EMBL/GenBank/DDBJ databases">
        <title>Complete Genome and Methylome Analysis of Psychrotrophic Bacterial Isolates from Antarctic Lake Untersee.</title>
        <authorList>
            <person name="Fomenkov A."/>
            <person name="Akimov V.N."/>
            <person name="Vasilyeva L.V."/>
            <person name="Andersen D."/>
            <person name="Vincze T."/>
            <person name="Roberts R.J."/>
        </authorList>
    </citation>
    <scope>NUCLEOTIDE SEQUENCE [LARGE SCALE GENOMIC DNA]</scope>
    <source>
        <strain evidence="1 2">U14-5</strain>
    </source>
</reference>
<dbReference type="PANTHER" id="PTHR38460">
    <property type="entry name" value="TAUTOMERASE YOLI-RELATED"/>
    <property type="match status" value="1"/>
</dbReference>
<evidence type="ECO:0000313" key="2">
    <source>
        <dbReference type="Proteomes" id="UP000185426"/>
    </source>
</evidence>
<accession>A0A1L6ZIW6</accession>
<dbReference type="PANTHER" id="PTHR38460:SF1">
    <property type="entry name" value="TAUTOMERASE YOLI-RELATED"/>
    <property type="match status" value="1"/>
</dbReference>
<dbReference type="Proteomes" id="UP000185426">
    <property type="component" value="Chromosome"/>
</dbReference>
<dbReference type="AlphaFoldDB" id="A0A1L6ZIW6"/>
<protein>
    <submittedName>
        <fullName evidence="1">Tautomerase</fullName>
    </submittedName>
</protein>
<dbReference type="Pfam" id="PF14552">
    <property type="entry name" value="Tautomerase_2"/>
    <property type="match status" value="1"/>
</dbReference>
<sequence>MPFVKVSYIENEYDKESLASISQTIMKALMKEFHVPEKDYFQVFSSHKKEEFYYDSNYLLRHERDHRLLYIHITCGSGRTQEQKQFLYKEIAEQLYDQLHIPKENVFIMLIETGLENWSFGEGFAQMIK</sequence>
<proteinExistence type="predicted"/>
<dbReference type="Gene3D" id="3.30.429.10">
    <property type="entry name" value="Macrophage Migration Inhibitory Factor"/>
    <property type="match status" value="1"/>
</dbReference>
<dbReference type="RefSeq" id="WP_075622572.1">
    <property type="nucleotide sequence ID" value="NZ_CP015607.1"/>
</dbReference>
<gene>
    <name evidence="1" type="ORF">BSA145_11650</name>
</gene>
<dbReference type="SUPFAM" id="SSF55331">
    <property type="entry name" value="Tautomerase/MIF"/>
    <property type="match status" value="1"/>
</dbReference>
<evidence type="ECO:0000313" key="1">
    <source>
        <dbReference type="EMBL" id="APT46463.1"/>
    </source>
</evidence>
<dbReference type="InterPro" id="IPR014347">
    <property type="entry name" value="Tautomerase/MIF_sf"/>
</dbReference>
<dbReference type="InterPro" id="IPR037479">
    <property type="entry name" value="Tauto_MSAD"/>
</dbReference>
<dbReference type="EMBL" id="CP015607">
    <property type="protein sequence ID" value="APT46463.1"/>
    <property type="molecule type" value="Genomic_DNA"/>
</dbReference>
<organism evidence="1 2">
    <name type="scientific">Bacillus safensis</name>
    <dbReference type="NCBI Taxonomy" id="561879"/>
    <lineage>
        <taxon>Bacteria</taxon>
        <taxon>Bacillati</taxon>
        <taxon>Bacillota</taxon>
        <taxon>Bacilli</taxon>
        <taxon>Bacillales</taxon>
        <taxon>Bacillaceae</taxon>
        <taxon>Bacillus</taxon>
    </lineage>
</organism>